<dbReference type="AlphaFoldDB" id="A0A017TBZ4"/>
<evidence type="ECO:0000313" key="3">
    <source>
        <dbReference type="Proteomes" id="UP000019678"/>
    </source>
</evidence>
<dbReference type="STRING" id="1192034.CAP_1466"/>
<name>A0A017TBZ4_9BACT</name>
<dbReference type="RefSeq" id="WP_044239111.1">
    <property type="nucleotide sequence ID" value="NZ_ASRX01000014.1"/>
</dbReference>
<feature type="region of interest" description="Disordered" evidence="1">
    <location>
        <begin position="106"/>
        <end position="137"/>
    </location>
</feature>
<organism evidence="2 3">
    <name type="scientific">Chondromyces apiculatus DSM 436</name>
    <dbReference type="NCBI Taxonomy" id="1192034"/>
    <lineage>
        <taxon>Bacteria</taxon>
        <taxon>Pseudomonadati</taxon>
        <taxon>Myxococcota</taxon>
        <taxon>Polyangia</taxon>
        <taxon>Polyangiales</taxon>
        <taxon>Polyangiaceae</taxon>
        <taxon>Chondromyces</taxon>
    </lineage>
</organism>
<accession>A0A017TBZ4</accession>
<dbReference type="EMBL" id="ASRX01000014">
    <property type="protein sequence ID" value="EYF06769.1"/>
    <property type="molecule type" value="Genomic_DNA"/>
</dbReference>
<keyword evidence="3" id="KW-1185">Reference proteome</keyword>
<sequence length="137" mass="15321">MVHMHGYWYGTDTLHAPLQLGQERPQLRASLARLLTGRTLVVLAYGGWDDIFTRTLRDVSADQGAYPDALWCFYDRDPERIRRDNASVPPPRWSASISSSFPAIPTARHLTAGSPPPFTKSVPPFPARLTPRHGATR</sequence>
<reference evidence="2 3" key="1">
    <citation type="submission" date="2013-05" db="EMBL/GenBank/DDBJ databases">
        <title>Genome assembly of Chondromyces apiculatus DSM 436.</title>
        <authorList>
            <person name="Sharma G."/>
            <person name="Khatri I."/>
            <person name="Kaur C."/>
            <person name="Mayilraj S."/>
            <person name="Subramanian S."/>
        </authorList>
    </citation>
    <scope>NUCLEOTIDE SEQUENCE [LARGE SCALE GENOMIC DNA]</scope>
    <source>
        <strain evidence="2 3">DSM 436</strain>
    </source>
</reference>
<dbReference type="OrthoDB" id="5509947at2"/>
<feature type="compositionally biased region" description="Pro residues" evidence="1">
    <location>
        <begin position="114"/>
        <end position="126"/>
    </location>
</feature>
<protein>
    <recommendedName>
        <fullName evidence="4">SIR2-like domain-containing protein</fullName>
    </recommendedName>
</protein>
<proteinExistence type="predicted"/>
<evidence type="ECO:0008006" key="4">
    <source>
        <dbReference type="Google" id="ProtNLM"/>
    </source>
</evidence>
<dbReference type="eggNOG" id="COG1672">
    <property type="taxonomic scope" value="Bacteria"/>
</dbReference>
<gene>
    <name evidence="2" type="ORF">CAP_1466</name>
</gene>
<comment type="caution">
    <text evidence="2">The sequence shown here is derived from an EMBL/GenBank/DDBJ whole genome shotgun (WGS) entry which is preliminary data.</text>
</comment>
<dbReference type="Proteomes" id="UP000019678">
    <property type="component" value="Unassembled WGS sequence"/>
</dbReference>
<evidence type="ECO:0000313" key="2">
    <source>
        <dbReference type="EMBL" id="EYF06769.1"/>
    </source>
</evidence>
<evidence type="ECO:0000256" key="1">
    <source>
        <dbReference type="SAM" id="MobiDB-lite"/>
    </source>
</evidence>